<evidence type="ECO:0000256" key="1">
    <source>
        <dbReference type="ARBA" id="ARBA00004613"/>
    </source>
</evidence>
<dbReference type="InterPro" id="IPR020901">
    <property type="entry name" value="Prtase_inh_Kunz-CS"/>
</dbReference>
<dbReference type="InParanoid" id="A0A7M7HNX8"/>
<proteinExistence type="predicted"/>
<evidence type="ECO:0000259" key="10">
    <source>
        <dbReference type="PROSITE" id="PS50189"/>
    </source>
</evidence>
<dbReference type="CDD" id="cd00109">
    <property type="entry name" value="Kunitz-type"/>
    <property type="match status" value="2"/>
</dbReference>
<dbReference type="FunCoup" id="A0A7M7HNX8">
    <property type="interactions" value="81"/>
</dbReference>
<dbReference type="GO" id="GO:0048019">
    <property type="term" value="F:receptor antagonist activity"/>
    <property type="evidence" value="ECO:0000318"/>
    <property type="project" value="GO_Central"/>
</dbReference>
<evidence type="ECO:0000256" key="5">
    <source>
        <dbReference type="ARBA" id="ARBA00022900"/>
    </source>
</evidence>
<dbReference type="PROSITE" id="PS50279">
    <property type="entry name" value="BPTI_KUNITZ_2"/>
    <property type="match status" value="2"/>
</dbReference>
<dbReference type="AlphaFoldDB" id="A0A7M7HNX8"/>
<dbReference type="InterPro" id="IPR002223">
    <property type="entry name" value="Kunitz_BPTI"/>
</dbReference>
<evidence type="ECO:0000259" key="11">
    <source>
        <dbReference type="PROSITE" id="PS50279"/>
    </source>
</evidence>
<feature type="domain" description="BPTI/Kunitz inhibitor" evidence="11">
    <location>
        <begin position="354"/>
        <end position="404"/>
    </location>
</feature>
<dbReference type="InterPro" id="IPR036880">
    <property type="entry name" value="Kunitz_BPTI_sf"/>
</dbReference>
<feature type="region of interest" description="Disordered" evidence="8">
    <location>
        <begin position="529"/>
        <end position="569"/>
    </location>
</feature>
<dbReference type="Pfam" id="PF00014">
    <property type="entry name" value="Kunitz_BPTI"/>
    <property type="match status" value="2"/>
</dbReference>
<dbReference type="PROSITE" id="PS51390">
    <property type="entry name" value="WAP"/>
    <property type="match status" value="1"/>
</dbReference>
<dbReference type="PANTHER" id="PTHR45938:SF11">
    <property type="entry name" value="WAP, KAZAL, IMMUNOGLOBULIN, KUNITZ AND NTR DOMAIN-CONTAINING PROTEIN 2-LIKE"/>
    <property type="match status" value="1"/>
</dbReference>
<evidence type="ECO:0000313" key="15">
    <source>
        <dbReference type="Proteomes" id="UP000007110"/>
    </source>
</evidence>
<keyword evidence="9" id="KW-0812">Transmembrane</keyword>
<reference evidence="14" key="2">
    <citation type="submission" date="2021-01" db="UniProtKB">
        <authorList>
            <consortium name="EnsemblMetazoa"/>
        </authorList>
    </citation>
    <scope>IDENTIFICATION</scope>
</reference>
<dbReference type="Gene3D" id="4.10.75.10">
    <property type="entry name" value="Elafin-like"/>
    <property type="match status" value="1"/>
</dbReference>
<feature type="domain" description="NTR" evidence="10">
    <location>
        <begin position="424"/>
        <end position="549"/>
    </location>
</feature>
<dbReference type="GeneID" id="100893584"/>
<keyword evidence="9" id="KW-0472">Membrane</keyword>
<dbReference type="InterPro" id="IPR008197">
    <property type="entry name" value="WAP_dom"/>
</dbReference>
<keyword evidence="6" id="KW-1015">Disulfide bond</keyword>
<feature type="domain" description="BPTI/Kunitz inhibitor" evidence="11">
    <location>
        <begin position="296"/>
        <end position="346"/>
    </location>
</feature>
<feature type="domain" description="WAP" evidence="13">
    <location>
        <begin position="40"/>
        <end position="92"/>
    </location>
</feature>
<dbReference type="Proteomes" id="UP000007110">
    <property type="component" value="Unassembled WGS sequence"/>
</dbReference>
<evidence type="ECO:0000256" key="8">
    <source>
        <dbReference type="SAM" id="MobiDB-lite"/>
    </source>
</evidence>
<dbReference type="GO" id="GO:0050431">
    <property type="term" value="F:transforming growth factor beta binding"/>
    <property type="evidence" value="ECO:0000318"/>
    <property type="project" value="GO_Central"/>
</dbReference>
<keyword evidence="2" id="KW-0964">Secreted</keyword>
<dbReference type="SMART" id="SM00131">
    <property type="entry name" value="KU"/>
    <property type="match status" value="2"/>
</dbReference>
<dbReference type="SMART" id="SM00217">
    <property type="entry name" value="WAP"/>
    <property type="match status" value="1"/>
</dbReference>
<dbReference type="OMA" id="TCVEFVY"/>
<dbReference type="InterPro" id="IPR008993">
    <property type="entry name" value="TIMP-like_OB-fold"/>
</dbReference>
<dbReference type="InterPro" id="IPR007110">
    <property type="entry name" value="Ig-like_dom"/>
</dbReference>
<dbReference type="InterPro" id="IPR036645">
    <property type="entry name" value="Elafin-like_sf"/>
</dbReference>
<dbReference type="KEGG" id="spu:100893584"/>
<keyword evidence="7" id="KW-0393">Immunoglobulin domain</keyword>
<dbReference type="PROSITE" id="PS50835">
    <property type="entry name" value="IG_LIKE"/>
    <property type="match status" value="1"/>
</dbReference>
<evidence type="ECO:0000256" key="3">
    <source>
        <dbReference type="ARBA" id="ARBA00022690"/>
    </source>
</evidence>
<dbReference type="SMART" id="SM00409">
    <property type="entry name" value="IG"/>
    <property type="match status" value="1"/>
</dbReference>
<dbReference type="GO" id="GO:0005615">
    <property type="term" value="C:extracellular space"/>
    <property type="evidence" value="ECO:0000318"/>
    <property type="project" value="GO_Central"/>
</dbReference>
<reference evidence="15" key="1">
    <citation type="submission" date="2015-02" db="EMBL/GenBank/DDBJ databases">
        <title>Genome sequencing for Strongylocentrotus purpuratus.</title>
        <authorList>
            <person name="Murali S."/>
            <person name="Liu Y."/>
            <person name="Vee V."/>
            <person name="English A."/>
            <person name="Wang M."/>
            <person name="Skinner E."/>
            <person name="Han Y."/>
            <person name="Muzny D.M."/>
            <person name="Worley K.C."/>
            <person name="Gibbs R.A."/>
        </authorList>
    </citation>
    <scope>NUCLEOTIDE SEQUENCE</scope>
</reference>
<evidence type="ECO:0000259" key="13">
    <source>
        <dbReference type="PROSITE" id="PS51390"/>
    </source>
</evidence>
<dbReference type="GO" id="GO:0007179">
    <property type="term" value="P:transforming growth factor beta receptor signaling pathway"/>
    <property type="evidence" value="ECO:0000318"/>
    <property type="project" value="GO_Central"/>
</dbReference>
<dbReference type="PROSITE" id="PS50189">
    <property type="entry name" value="NTR"/>
    <property type="match status" value="1"/>
</dbReference>
<dbReference type="PROSITE" id="PS00280">
    <property type="entry name" value="BPTI_KUNITZ_1"/>
    <property type="match status" value="2"/>
</dbReference>
<keyword evidence="5" id="KW-0722">Serine protease inhibitor</keyword>
<comment type="subcellular location">
    <subcellularLocation>
        <location evidence="1">Secreted</location>
    </subcellularLocation>
</comment>
<dbReference type="SUPFAM" id="SSF57362">
    <property type="entry name" value="BPTI-like"/>
    <property type="match status" value="2"/>
</dbReference>
<dbReference type="FunFam" id="4.10.410.10:FF:000005">
    <property type="entry name" value="Pancreatic trypsin inhibitor"/>
    <property type="match status" value="1"/>
</dbReference>
<dbReference type="SUPFAM" id="SSF50242">
    <property type="entry name" value="TIMP-like"/>
    <property type="match status" value="1"/>
</dbReference>
<dbReference type="Pfam" id="PF01759">
    <property type="entry name" value="NTR"/>
    <property type="match status" value="1"/>
</dbReference>
<dbReference type="GO" id="GO:0004867">
    <property type="term" value="F:serine-type endopeptidase inhibitor activity"/>
    <property type="evidence" value="ECO:0007669"/>
    <property type="project" value="UniProtKB-KW"/>
</dbReference>
<evidence type="ECO:0000259" key="12">
    <source>
        <dbReference type="PROSITE" id="PS50835"/>
    </source>
</evidence>
<dbReference type="InterPro" id="IPR018933">
    <property type="entry name" value="Netrin_module_non-TIMP"/>
</dbReference>
<keyword evidence="4" id="KW-0732">Signal</keyword>
<dbReference type="SUPFAM" id="SSF57256">
    <property type="entry name" value="Elafin-like"/>
    <property type="match status" value="1"/>
</dbReference>
<dbReference type="InterPro" id="IPR003598">
    <property type="entry name" value="Ig_sub2"/>
</dbReference>
<dbReference type="Gene3D" id="2.40.50.120">
    <property type="match status" value="1"/>
</dbReference>
<feature type="domain" description="Ig-like" evidence="12">
    <location>
        <begin position="105"/>
        <end position="205"/>
    </location>
</feature>
<feature type="transmembrane region" description="Helical" evidence="9">
    <location>
        <begin position="7"/>
        <end position="25"/>
    </location>
</feature>
<dbReference type="PRINTS" id="PR00759">
    <property type="entry name" value="BASICPTASE"/>
</dbReference>
<evidence type="ECO:0000256" key="2">
    <source>
        <dbReference type="ARBA" id="ARBA00022525"/>
    </source>
</evidence>
<dbReference type="InterPro" id="IPR036179">
    <property type="entry name" value="Ig-like_dom_sf"/>
</dbReference>
<dbReference type="EnsemblMetazoa" id="XM_011679058">
    <property type="protein sequence ID" value="XP_011677360"/>
    <property type="gene ID" value="LOC100893584"/>
</dbReference>
<keyword evidence="15" id="KW-1185">Reference proteome</keyword>
<sequence>MASISSIFLYSWVIAAIILLSSVGIEARRSRARVNDSRFMYKKSGECPDIEVVNRLTNTVCDNAECVYDVDCDGPHKCCLNSCGGKSCLAPQERAVIETIATEPPVISEVDDQSGLLTINEGETAILYCNASSRIPTSYGWILIQPGASVPNIDVFPPGSTTGNKKVSSDGRILTVSGAQIQDTANYACVAASLLGYVTRSYQLFVHATGTAEMPYPPGTIQGEEQLLDMGEPVNSNPDVASNWPELVSPYLNELSQRISTTPPPTGLPTPSMTSMPGGGMGGGLDGTYGTTNSVCQQPRNKGTCNSQEQRWFFNTSKGKCEPFTYSGCNGNLNNFRTYDECNQTCPLLSDNPCEQPIMTGPCRARFMRWAYDSNEGGCVKFVYGGCRENGNNFESREVCADRCMKPLMIYDNFQPSSARIADCRCVKPRLKNCFCASEFAIEGTIIQKHNSLRGDILVVEVANVFKQGTLSLRQTERLTNNVTIIRDMSLIGRSCQCHSLEPNSVSYIIMGHVNIRGDAEIDSNSYVSEATRRRSNKLETQNMRPQNCRQASRQSPRERSGSRGRLGQ</sequence>
<protein>
    <submittedName>
        <fullName evidence="14">Uncharacterized protein</fullName>
    </submittedName>
</protein>
<keyword evidence="3" id="KW-0646">Protease inhibitor</keyword>
<evidence type="ECO:0000256" key="4">
    <source>
        <dbReference type="ARBA" id="ARBA00022729"/>
    </source>
</evidence>
<keyword evidence="9" id="KW-1133">Transmembrane helix</keyword>
<dbReference type="InterPro" id="IPR013783">
    <property type="entry name" value="Ig-like_fold"/>
</dbReference>
<dbReference type="InterPro" id="IPR003599">
    <property type="entry name" value="Ig_sub"/>
</dbReference>
<feature type="compositionally biased region" description="Polar residues" evidence="8">
    <location>
        <begin position="539"/>
        <end position="555"/>
    </location>
</feature>
<evidence type="ECO:0000256" key="7">
    <source>
        <dbReference type="ARBA" id="ARBA00023319"/>
    </source>
</evidence>
<accession>A0A7M7HNX8</accession>
<name>A0A7M7HNX8_STRPU</name>
<organism evidence="14 15">
    <name type="scientific">Strongylocentrotus purpuratus</name>
    <name type="common">Purple sea urchin</name>
    <dbReference type="NCBI Taxonomy" id="7668"/>
    <lineage>
        <taxon>Eukaryota</taxon>
        <taxon>Metazoa</taxon>
        <taxon>Echinodermata</taxon>
        <taxon>Eleutherozoa</taxon>
        <taxon>Echinozoa</taxon>
        <taxon>Echinoidea</taxon>
        <taxon>Euechinoidea</taxon>
        <taxon>Echinacea</taxon>
        <taxon>Camarodonta</taxon>
        <taxon>Echinidea</taxon>
        <taxon>Strongylocentrotidae</taxon>
        <taxon>Strongylocentrotus</taxon>
    </lineage>
</organism>
<dbReference type="Gene3D" id="4.10.410.10">
    <property type="entry name" value="Pancreatic trypsin inhibitor Kunitz domain"/>
    <property type="match status" value="2"/>
</dbReference>
<evidence type="ECO:0000313" key="14">
    <source>
        <dbReference type="EnsemblMetazoa" id="XP_011677360"/>
    </source>
</evidence>
<evidence type="ECO:0000256" key="6">
    <source>
        <dbReference type="ARBA" id="ARBA00023157"/>
    </source>
</evidence>
<evidence type="ECO:0000256" key="9">
    <source>
        <dbReference type="SAM" id="Phobius"/>
    </source>
</evidence>
<dbReference type="SUPFAM" id="SSF48726">
    <property type="entry name" value="Immunoglobulin"/>
    <property type="match status" value="1"/>
</dbReference>
<dbReference type="InterPro" id="IPR001134">
    <property type="entry name" value="Netrin_domain"/>
</dbReference>
<dbReference type="RefSeq" id="XP_011677360.1">
    <property type="nucleotide sequence ID" value="XM_011679058.2"/>
</dbReference>
<dbReference type="PANTHER" id="PTHR45938">
    <property type="entry name" value="ACP24A4-RELATED"/>
    <property type="match status" value="1"/>
</dbReference>
<dbReference type="Pfam" id="PF00095">
    <property type="entry name" value="WAP"/>
    <property type="match status" value="1"/>
</dbReference>
<dbReference type="Gene3D" id="2.60.40.10">
    <property type="entry name" value="Immunoglobulins"/>
    <property type="match status" value="1"/>
</dbReference>
<dbReference type="OrthoDB" id="4473401at2759"/>
<dbReference type="SMART" id="SM00408">
    <property type="entry name" value="IGc2"/>
    <property type="match status" value="1"/>
</dbReference>